<accession>F6D7C9</accession>
<dbReference type="Pfam" id="PF13426">
    <property type="entry name" value="PAS_9"/>
    <property type="match status" value="1"/>
</dbReference>
<dbReference type="Proteomes" id="UP000009231">
    <property type="component" value="Chromosome"/>
</dbReference>
<dbReference type="InterPro" id="IPR035965">
    <property type="entry name" value="PAS-like_dom_sf"/>
</dbReference>
<dbReference type="NCBIfam" id="TIGR00229">
    <property type="entry name" value="sensory_box"/>
    <property type="match status" value="1"/>
</dbReference>
<dbReference type="InterPro" id="IPR001789">
    <property type="entry name" value="Sig_transdc_resp-reg_receiver"/>
</dbReference>
<dbReference type="eggNOG" id="arCOG06537">
    <property type="taxonomic scope" value="Archaea"/>
</dbReference>
<keyword evidence="1 2" id="KW-0597">Phosphoprotein</keyword>
<feature type="domain" description="PAS" evidence="4">
    <location>
        <begin position="137"/>
        <end position="209"/>
    </location>
</feature>
<dbReference type="HOGENOM" id="CLU_000445_14_0_2"/>
<dbReference type="KEGG" id="mew:MSWAN_0023"/>
<dbReference type="InterPro" id="IPR011006">
    <property type="entry name" value="CheY-like_superfamily"/>
</dbReference>
<dbReference type="SUPFAM" id="SSF52172">
    <property type="entry name" value="CheY-like"/>
    <property type="match status" value="1"/>
</dbReference>
<gene>
    <name evidence="5" type="ordered locus">MSWAN_0023</name>
</gene>
<dbReference type="InterPro" id="IPR000014">
    <property type="entry name" value="PAS"/>
</dbReference>
<evidence type="ECO:0000313" key="5">
    <source>
        <dbReference type="EMBL" id="AEG17071.1"/>
    </source>
</evidence>
<dbReference type="SMART" id="SM00091">
    <property type="entry name" value="PAS"/>
    <property type="match status" value="1"/>
</dbReference>
<dbReference type="Gene3D" id="3.30.450.20">
    <property type="entry name" value="PAS domain"/>
    <property type="match status" value="1"/>
</dbReference>
<dbReference type="Gene3D" id="3.40.50.2300">
    <property type="match status" value="1"/>
</dbReference>
<dbReference type="InterPro" id="IPR050595">
    <property type="entry name" value="Bact_response_regulator"/>
</dbReference>
<evidence type="ECO:0000259" key="3">
    <source>
        <dbReference type="PROSITE" id="PS50110"/>
    </source>
</evidence>
<dbReference type="Pfam" id="PF00072">
    <property type="entry name" value="Response_reg"/>
    <property type="match status" value="1"/>
</dbReference>
<dbReference type="eggNOG" id="arCOG06712">
    <property type="taxonomic scope" value="Archaea"/>
</dbReference>
<protein>
    <submittedName>
        <fullName evidence="5">PAS/PAC sensor protein</fullName>
    </submittedName>
</protein>
<proteinExistence type="predicted"/>
<dbReference type="GeneID" id="10667499"/>
<dbReference type="PROSITE" id="PS50110">
    <property type="entry name" value="RESPONSE_REGULATORY"/>
    <property type="match status" value="1"/>
</dbReference>
<dbReference type="GO" id="GO:0000160">
    <property type="term" value="P:phosphorelay signal transduction system"/>
    <property type="evidence" value="ECO:0007669"/>
    <property type="project" value="InterPro"/>
</dbReference>
<dbReference type="CDD" id="cd00130">
    <property type="entry name" value="PAS"/>
    <property type="match status" value="1"/>
</dbReference>
<dbReference type="RefSeq" id="WP_013824573.1">
    <property type="nucleotide sequence ID" value="NC_015574.1"/>
</dbReference>
<dbReference type="PANTHER" id="PTHR44591:SF23">
    <property type="entry name" value="CHEY SUBFAMILY"/>
    <property type="match status" value="1"/>
</dbReference>
<feature type="domain" description="Response regulatory" evidence="3">
    <location>
        <begin position="5"/>
        <end position="128"/>
    </location>
</feature>
<dbReference type="PANTHER" id="PTHR44591">
    <property type="entry name" value="STRESS RESPONSE REGULATOR PROTEIN 1"/>
    <property type="match status" value="1"/>
</dbReference>
<reference evidence="5 6" key="1">
    <citation type="journal article" date="2014" name="Int. J. Syst. Evol. Microbiol.">
        <title>Methanobacterium paludis sp. nov. and a novel strain of Methanobacterium lacus isolated from northern peatlands.</title>
        <authorList>
            <person name="Cadillo-Quiroz H."/>
            <person name="Brauer S.L."/>
            <person name="Goodson N."/>
            <person name="Yavitt J.B."/>
            <person name="Zinder S.H."/>
        </authorList>
    </citation>
    <scope>NUCLEOTIDE SEQUENCE [LARGE SCALE GENOMIC DNA]</scope>
    <source>
        <strain evidence="6">DSM 25820 / JCM 18151 / SWAN1</strain>
    </source>
</reference>
<evidence type="ECO:0000313" key="6">
    <source>
        <dbReference type="Proteomes" id="UP000009231"/>
    </source>
</evidence>
<evidence type="ECO:0000256" key="2">
    <source>
        <dbReference type="PROSITE-ProRule" id="PRU00169"/>
    </source>
</evidence>
<dbReference type="AlphaFoldDB" id="F6D7C9"/>
<evidence type="ECO:0000259" key="4">
    <source>
        <dbReference type="PROSITE" id="PS50112"/>
    </source>
</evidence>
<feature type="modified residue" description="4-aspartylphosphate" evidence="2">
    <location>
        <position position="55"/>
    </location>
</feature>
<dbReference type="PROSITE" id="PS50112">
    <property type="entry name" value="PAS"/>
    <property type="match status" value="1"/>
</dbReference>
<dbReference type="SUPFAM" id="SSF55785">
    <property type="entry name" value="PYP-like sensor domain (PAS domain)"/>
    <property type="match status" value="1"/>
</dbReference>
<dbReference type="EMBL" id="CP002772">
    <property type="protein sequence ID" value="AEG17071.1"/>
    <property type="molecule type" value="Genomic_DNA"/>
</dbReference>
<sequence>MVAAKILVVEDERITAEDIKSGLQNAGYIVPAIVDSGEDAIKKTEEFGPDLVLMDIKLKGEMDGIEAAGHIRRLYDIPVVYLTAYSDSNTVQRAKMTEPSGYVLKEQTGLIKKPFEESELHAAIEITLHRHKMERDHDKLCSTLLRSVNEGVVTVDSHCKVKFMNSVAEGLTGWLELDAVGMSLGDVLGFDEIPGLVDEVSLSDAVGGDDLMLTSRDGSQIPVNGTITPIKDENQEIESFIVAFHRVVFKSVKS</sequence>
<organism evidence="5 6">
    <name type="scientific">Methanobacterium paludis (strain DSM 25820 / JCM 18151 / SWAN1)</name>
    <dbReference type="NCBI Taxonomy" id="868131"/>
    <lineage>
        <taxon>Archaea</taxon>
        <taxon>Methanobacteriati</taxon>
        <taxon>Methanobacteriota</taxon>
        <taxon>Methanomada group</taxon>
        <taxon>Methanobacteria</taxon>
        <taxon>Methanobacteriales</taxon>
        <taxon>Methanobacteriaceae</taxon>
        <taxon>Methanobacterium</taxon>
    </lineage>
</organism>
<dbReference type="OrthoDB" id="2830at2157"/>
<evidence type="ECO:0000256" key="1">
    <source>
        <dbReference type="ARBA" id="ARBA00022553"/>
    </source>
</evidence>
<dbReference type="CDD" id="cd17534">
    <property type="entry name" value="REC_DC-like"/>
    <property type="match status" value="1"/>
</dbReference>
<dbReference type="STRING" id="868131.MSWAN_0023"/>
<name>F6D7C9_METPW</name>
<keyword evidence="6" id="KW-1185">Reference proteome</keyword>
<dbReference type="SMART" id="SM00448">
    <property type="entry name" value="REC"/>
    <property type="match status" value="1"/>
</dbReference>